<dbReference type="InParanoid" id="I1CH76"/>
<dbReference type="GeneID" id="93619482"/>
<evidence type="ECO:0000256" key="1">
    <source>
        <dbReference type="SAM" id="MobiDB-lite"/>
    </source>
</evidence>
<dbReference type="STRING" id="246409.I1CH76"/>
<dbReference type="VEuPathDB" id="FungiDB:RO3G_12517"/>
<dbReference type="eggNOG" id="ENOG502SY9B">
    <property type="taxonomic scope" value="Eukaryota"/>
</dbReference>
<accession>I1CH76</accession>
<dbReference type="EMBL" id="CH476741">
    <property type="protein sequence ID" value="EIE87806.1"/>
    <property type="molecule type" value="Genomic_DNA"/>
</dbReference>
<feature type="compositionally biased region" description="Acidic residues" evidence="1">
    <location>
        <begin position="9"/>
        <end position="22"/>
    </location>
</feature>
<feature type="region of interest" description="Disordered" evidence="1">
    <location>
        <begin position="1"/>
        <end position="22"/>
    </location>
</feature>
<dbReference type="AlphaFoldDB" id="I1CH76"/>
<proteinExistence type="predicted"/>
<protein>
    <submittedName>
        <fullName evidence="2">Uncharacterized protein</fullName>
    </submittedName>
</protein>
<sequence>MMIKHTDSVEEEELEEEDDEEDMEYVDAADIIAGCVMTQDNYQPRMIVIVHALPSDTIEFKKLAQLSSSNVDNGPLLDLRISMLGDEADVHYDTIRDLLASVETQLESVETFQSESQEFLEENQSIMERLHLADINIPLAYKYTHSELVSGEEKDSFDMKHEEMITMMSLFKKELQGLQSSLKETKGLVYNIQSEMDDTRSKMET</sequence>
<organism evidence="2 3">
    <name type="scientific">Rhizopus delemar (strain RA 99-880 / ATCC MYA-4621 / FGSC 9543 / NRRL 43880)</name>
    <name type="common">Mucormycosis agent</name>
    <name type="synonym">Rhizopus arrhizus var. delemar</name>
    <dbReference type="NCBI Taxonomy" id="246409"/>
    <lineage>
        <taxon>Eukaryota</taxon>
        <taxon>Fungi</taxon>
        <taxon>Fungi incertae sedis</taxon>
        <taxon>Mucoromycota</taxon>
        <taxon>Mucoromycotina</taxon>
        <taxon>Mucoromycetes</taxon>
        <taxon>Mucorales</taxon>
        <taxon>Mucorineae</taxon>
        <taxon>Rhizopodaceae</taxon>
        <taxon>Rhizopus</taxon>
    </lineage>
</organism>
<gene>
    <name evidence="2" type="ORF">RO3G_12517</name>
</gene>
<evidence type="ECO:0000313" key="3">
    <source>
        <dbReference type="Proteomes" id="UP000009138"/>
    </source>
</evidence>
<dbReference type="Proteomes" id="UP000009138">
    <property type="component" value="Unassembled WGS sequence"/>
</dbReference>
<evidence type="ECO:0000313" key="2">
    <source>
        <dbReference type="EMBL" id="EIE87806.1"/>
    </source>
</evidence>
<dbReference type="RefSeq" id="XP_067523202.1">
    <property type="nucleotide sequence ID" value="XM_067667101.1"/>
</dbReference>
<reference evidence="2 3" key="1">
    <citation type="journal article" date="2009" name="PLoS Genet.">
        <title>Genomic analysis of the basal lineage fungus Rhizopus oryzae reveals a whole-genome duplication.</title>
        <authorList>
            <person name="Ma L.-J."/>
            <person name="Ibrahim A.S."/>
            <person name="Skory C."/>
            <person name="Grabherr M.G."/>
            <person name="Burger G."/>
            <person name="Butler M."/>
            <person name="Elias M."/>
            <person name="Idnurm A."/>
            <person name="Lang B.F."/>
            <person name="Sone T."/>
            <person name="Abe A."/>
            <person name="Calvo S.E."/>
            <person name="Corrochano L.M."/>
            <person name="Engels R."/>
            <person name="Fu J."/>
            <person name="Hansberg W."/>
            <person name="Kim J.-M."/>
            <person name="Kodira C.D."/>
            <person name="Koehrsen M.J."/>
            <person name="Liu B."/>
            <person name="Miranda-Saavedra D."/>
            <person name="O'Leary S."/>
            <person name="Ortiz-Castellanos L."/>
            <person name="Poulter R."/>
            <person name="Rodriguez-Romero J."/>
            <person name="Ruiz-Herrera J."/>
            <person name="Shen Y.-Q."/>
            <person name="Zeng Q."/>
            <person name="Galagan J."/>
            <person name="Birren B.W."/>
            <person name="Cuomo C.A."/>
            <person name="Wickes B.L."/>
        </authorList>
    </citation>
    <scope>NUCLEOTIDE SEQUENCE [LARGE SCALE GENOMIC DNA]</scope>
    <source>
        <strain evidence="3">RA 99-880 / ATCC MYA-4621 / FGSC 9543 / NRRL 43880</strain>
    </source>
</reference>
<dbReference type="OrthoDB" id="2290256at2759"/>
<keyword evidence="3" id="KW-1185">Reference proteome</keyword>
<name>I1CH76_RHIO9</name>